<reference evidence="1 2" key="1">
    <citation type="submission" date="2016-01" db="EMBL/GenBank/DDBJ databases">
        <authorList>
            <person name="McClelland M."/>
            <person name="Jain A."/>
            <person name="Saraogi P."/>
            <person name="Mendelson R."/>
            <person name="Westerman R."/>
            <person name="SanMiguel P."/>
            <person name="Csonka L."/>
        </authorList>
    </citation>
    <scope>NUCLEOTIDE SEQUENCE [LARGE SCALE GENOMIC DNA]</scope>
    <source>
        <strain evidence="1 2">NCPPB 2472</strain>
    </source>
</reference>
<name>A0A0X1T7A8_PSEAA</name>
<dbReference type="Proteomes" id="UP000063229">
    <property type="component" value="Chromosome"/>
</dbReference>
<dbReference type="KEGG" id="pagb:AWM79_22740"/>
<dbReference type="EMBL" id="CP014135">
    <property type="protein sequence ID" value="AMB87941.1"/>
    <property type="molecule type" value="Genomic_DNA"/>
</dbReference>
<proteinExistence type="predicted"/>
<protein>
    <submittedName>
        <fullName evidence="1">Uncharacterized protein</fullName>
    </submittedName>
</protein>
<evidence type="ECO:0000313" key="2">
    <source>
        <dbReference type="Proteomes" id="UP000063229"/>
    </source>
</evidence>
<dbReference type="AlphaFoldDB" id="A0A0X1T7A8"/>
<accession>A0A0X1T7A8</accession>
<keyword evidence="2" id="KW-1185">Reference proteome</keyword>
<gene>
    <name evidence="1" type="ORF">AWM79_22740</name>
</gene>
<organism evidence="1 2">
    <name type="scientific">Pseudomonas agarici</name>
    <dbReference type="NCBI Taxonomy" id="46677"/>
    <lineage>
        <taxon>Bacteria</taxon>
        <taxon>Pseudomonadati</taxon>
        <taxon>Pseudomonadota</taxon>
        <taxon>Gammaproteobacteria</taxon>
        <taxon>Pseudomonadales</taxon>
        <taxon>Pseudomonadaceae</taxon>
        <taxon>Pseudomonas</taxon>
    </lineage>
</organism>
<evidence type="ECO:0000313" key="1">
    <source>
        <dbReference type="EMBL" id="AMB87941.1"/>
    </source>
</evidence>
<sequence>MHVHAEKLSAGDRLHDVYNFIEDHEAVILEGAGERPDILLDVWGSRHRTSAMNVIDSKYHNDARDLETIGTLTQKTGLEASSEFKGSLSNGINEAKGVFDAELKRARERGTKSVGARDSNVFNEAFAARVKAKVAENDPAKNLHFALNAAISIGASSSSASRAAPEIIQIASDLIRSD</sequence>